<evidence type="ECO:0008006" key="4">
    <source>
        <dbReference type="Google" id="ProtNLM"/>
    </source>
</evidence>
<evidence type="ECO:0000313" key="2">
    <source>
        <dbReference type="EMBL" id="TPG57091.1"/>
    </source>
</evidence>
<dbReference type="EMBL" id="RCZP01000009">
    <property type="protein sequence ID" value="TPG57091.1"/>
    <property type="molecule type" value="Genomic_DNA"/>
</dbReference>
<protein>
    <recommendedName>
        <fullName evidence="4">DUF5666 domain-containing protein</fullName>
    </recommendedName>
</protein>
<comment type="caution">
    <text evidence="2">The sequence shown here is derived from an EMBL/GenBank/DDBJ whole genome shotgun (WGS) entry which is preliminary data.</text>
</comment>
<evidence type="ECO:0000256" key="1">
    <source>
        <dbReference type="SAM" id="MobiDB-lite"/>
    </source>
</evidence>
<feature type="region of interest" description="Disordered" evidence="1">
    <location>
        <begin position="150"/>
        <end position="182"/>
    </location>
</feature>
<organism evidence="2 3">
    <name type="scientific">Muricoccus nepalensis</name>
    <dbReference type="NCBI Taxonomy" id="1854500"/>
    <lineage>
        <taxon>Bacteria</taxon>
        <taxon>Pseudomonadati</taxon>
        <taxon>Pseudomonadota</taxon>
        <taxon>Alphaproteobacteria</taxon>
        <taxon>Acetobacterales</taxon>
        <taxon>Roseomonadaceae</taxon>
        <taxon>Muricoccus</taxon>
    </lineage>
</organism>
<proteinExistence type="predicted"/>
<gene>
    <name evidence="2" type="ORF">EAH89_11510</name>
</gene>
<dbReference type="Proteomes" id="UP000317078">
    <property type="component" value="Unassembled WGS sequence"/>
</dbReference>
<feature type="region of interest" description="Disordered" evidence="1">
    <location>
        <begin position="56"/>
        <end position="81"/>
    </location>
</feature>
<evidence type="ECO:0000313" key="3">
    <source>
        <dbReference type="Proteomes" id="UP000317078"/>
    </source>
</evidence>
<keyword evidence="3" id="KW-1185">Reference proteome</keyword>
<sequence>MGDVDGLILEDGTEIHLPPRLGTLLADAVKPGDRVTVHGLRARAVPMMQAVAITNDATGRTVTDGGPPGTPPPAATRGDRQAMTAQGRVRLQLHGPRGDLNGVLLTDGTIIRLPPPEAQRLSELLRPGMPLAAQGRGVAGPFGRVLEATRLGADPASMTALPPAPPPPLRHGPQVQEQPAWR</sequence>
<reference evidence="2 3" key="1">
    <citation type="journal article" date="2019" name="Environ. Microbiol.">
        <title>Species interactions and distinct microbial communities in high Arctic permafrost affected cryosols are associated with the CH4 and CO2 gas fluxes.</title>
        <authorList>
            <person name="Altshuler I."/>
            <person name="Hamel J."/>
            <person name="Turney S."/>
            <person name="Magnuson E."/>
            <person name="Levesque R."/>
            <person name="Greer C."/>
            <person name="Whyte L.G."/>
        </authorList>
    </citation>
    <scope>NUCLEOTIDE SEQUENCE [LARGE SCALE GENOMIC DNA]</scope>
    <source>
        <strain evidence="2 3">S9.3B</strain>
    </source>
</reference>
<accession>A0A502G697</accession>
<name>A0A502G697_9PROT</name>
<dbReference type="AlphaFoldDB" id="A0A502G697"/>